<dbReference type="InterPro" id="IPR036397">
    <property type="entry name" value="RNaseH_sf"/>
</dbReference>
<dbReference type="InterPro" id="IPR002156">
    <property type="entry name" value="RNaseH_domain"/>
</dbReference>
<dbReference type="GO" id="GO:0003676">
    <property type="term" value="F:nucleic acid binding"/>
    <property type="evidence" value="ECO:0007669"/>
    <property type="project" value="InterPro"/>
</dbReference>
<dbReference type="PANTHER" id="PTHR48475">
    <property type="entry name" value="RIBONUCLEASE H"/>
    <property type="match status" value="1"/>
</dbReference>
<dbReference type="CDD" id="cd09279">
    <property type="entry name" value="RNase_HI_like"/>
    <property type="match status" value="1"/>
</dbReference>
<dbReference type="InterPro" id="IPR043128">
    <property type="entry name" value="Rev_trsase/Diguanyl_cyclase"/>
</dbReference>
<dbReference type="GO" id="GO:0004523">
    <property type="term" value="F:RNA-DNA hybrid ribonuclease activity"/>
    <property type="evidence" value="ECO:0007669"/>
    <property type="project" value="InterPro"/>
</dbReference>
<dbReference type="AlphaFoldDB" id="A0A9W3CP91"/>
<dbReference type="PROSITE" id="PS50879">
    <property type="entry name" value="RNASE_H_1"/>
    <property type="match status" value="1"/>
</dbReference>
<dbReference type="Pfam" id="PF17921">
    <property type="entry name" value="Integrase_H2C2"/>
    <property type="match status" value="1"/>
</dbReference>
<dbReference type="InterPro" id="IPR043502">
    <property type="entry name" value="DNA/RNA_pol_sf"/>
</dbReference>
<dbReference type="KEGG" id="rsz:130502585"/>
<gene>
    <name evidence="3" type="primary">LOC130502585</name>
</gene>
<keyword evidence="2" id="KW-1185">Reference proteome</keyword>
<reference evidence="3" key="1">
    <citation type="submission" date="2025-08" db="UniProtKB">
        <authorList>
            <consortium name="RefSeq"/>
        </authorList>
    </citation>
    <scope>IDENTIFICATION</scope>
    <source>
        <tissue evidence="3">Leaf</tissue>
    </source>
</reference>
<evidence type="ECO:0000313" key="3">
    <source>
        <dbReference type="RefSeq" id="XP_056853305.1"/>
    </source>
</evidence>
<evidence type="ECO:0000259" key="1">
    <source>
        <dbReference type="PROSITE" id="PS50879"/>
    </source>
</evidence>
<evidence type="ECO:0000313" key="2">
    <source>
        <dbReference type="Proteomes" id="UP000504610"/>
    </source>
</evidence>
<sequence length="515" mass="57899">MAALSRFISRLSDKSHALFETLKDPKDFQWTDKYEQALSDLKAYLTTPPLLSKPLEGEVLLLYLAVSEHALALALVNAARKLRPYFQAHHILVVTSFPIKAVLHKPEVSGRLAKWAIELGEYDVIFQPTTAIKSQVLVDFVAELSHALLPALEQEVKLRDSEGEKGEWTLYIDGSSNVRGAGVGLFLTSPTGESASRAVRCDFKATINEAEYEALISGLTLAKQMGVEDIRVLSDSQLLISQVQGDYQAKDLSMVRYLSVAKRLLDMFQNCKLTQIPREHNSQADALANLGSAIETTSHMRIPLLVLQWPATKKETEPQEVSVVDEGETWMTPIINYIRHDTLPAVRDESRKIRRQSARYCFSEGKLYRRSFSGPYLRCLTREAAGILEELHEGECGSHFSGRSLVLRARRAGYYWPTMARDSLKQAKLCSQCQKHAPVSNLPPKNLKSLSSPWPFRKWGMDIVGKFPMAPGQKVFLLVVTDYFTKWGGSVSIDYHRGKRSSLANITDLQIRKFL</sequence>
<organism evidence="2 3">
    <name type="scientific">Raphanus sativus</name>
    <name type="common">Radish</name>
    <name type="synonym">Raphanus raphanistrum var. sativus</name>
    <dbReference type="NCBI Taxonomy" id="3726"/>
    <lineage>
        <taxon>Eukaryota</taxon>
        <taxon>Viridiplantae</taxon>
        <taxon>Streptophyta</taxon>
        <taxon>Embryophyta</taxon>
        <taxon>Tracheophyta</taxon>
        <taxon>Spermatophyta</taxon>
        <taxon>Magnoliopsida</taxon>
        <taxon>eudicotyledons</taxon>
        <taxon>Gunneridae</taxon>
        <taxon>Pentapetalae</taxon>
        <taxon>rosids</taxon>
        <taxon>malvids</taxon>
        <taxon>Brassicales</taxon>
        <taxon>Brassicaceae</taxon>
        <taxon>Brassiceae</taxon>
        <taxon>Raphanus</taxon>
    </lineage>
</organism>
<dbReference type="Gene3D" id="3.30.70.270">
    <property type="match status" value="1"/>
</dbReference>
<dbReference type="Gene3D" id="1.10.340.70">
    <property type="match status" value="1"/>
</dbReference>
<dbReference type="Proteomes" id="UP000504610">
    <property type="component" value="Unplaced"/>
</dbReference>
<dbReference type="PANTHER" id="PTHR48475:SF2">
    <property type="entry name" value="RIBONUCLEASE H"/>
    <property type="match status" value="1"/>
</dbReference>
<feature type="domain" description="RNase H type-1" evidence="1">
    <location>
        <begin position="164"/>
        <end position="293"/>
    </location>
</feature>
<dbReference type="RefSeq" id="XP_056853305.1">
    <property type="nucleotide sequence ID" value="XM_056997325.1"/>
</dbReference>
<dbReference type="SUPFAM" id="SSF56672">
    <property type="entry name" value="DNA/RNA polymerases"/>
    <property type="match status" value="1"/>
</dbReference>
<name>A0A9W3CP91_RAPSA</name>
<proteinExistence type="predicted"/>
<dbReference type="Pfam" id="PF13456">
    <property type="entry name" value="RVT_3"/>
    <property type="match status" value="1"/>
</dbReference>
<dbReference type="InterPro" id="IPR041588">
    <property type="entry name" value="Integrase_H2C2"/>
</dbReference>
<dbReference type="SUPFAM" id="SSF53098">
    <property type="entry name" value="Ribonuclease H-like"/>
    <property type="match status" value="2"/>
</dbReference>
<dbReference type="InterPro" id="IPR012337">
    <property type="entry name" value="RNaseH-like_sf"/>
</dbReference>
<dbReference type="Gene3D" id="3.30.420.10">
    <property type="entry name" value="Ribonuclease H-like superfamily/Ribonuclease H"/>
    <property type="match status" value="2"/>
</dbReference>
<dbReference type="GeneID" id="130502585"/>
<accession>A0A9W3CP91</accession>
<dbReference type="OrthoDB" id="101614at2759"/>
<protein>
    <submittedName>
        <fullName evidence="3">Uncharacterized protein LOC130502585</fullName>
    </submittedName>
</protein>